<keyword evidence="5 6" id="KW-0472">Membrane</keyword>
<dbReference type="Proteomes" id="UP000479692">
    <property type="component" value="Unassembled WGS sequence"/>
</dbReference>
<evidence type="ECO:0000313" key="9">
    <source>
        <dbReference type="Proteomes" id="UP000479692"/>
    </source>
</evidence>
<dbReference type="GO" id="GO:0005886">
    <property type="term" value="C:plasma membrane"/>
    <property type="evidence" value="ECO:0007669"/>
    <property type="project" value="UniProtKB-SubCell"/>
</dbReference>
<dbReference type="InterPro" id="IPR003807">
    <property type="entry name" value="DUF202"/>
</dbReference>
<evidence type="ECO:0000256" key="2">
    <source>
        <dbReference type="ARBA" id="ARBA00022475"/>
    </source>
</evidence>
<feature type="domain" description="DUF202" evidence="7">
    <location>
        <begin position="21"/>
        <end position="97"/>
    </location>
</feature>
<keyword evidence="9" id="KW-1185">Reference proteome</keyword>
<dbReference type="EMBL" id="WOXT01000003">
    <property type="protein sequence ID" value="MUV14804.1"/>
    <property type="molecule type" value="Genomic_DNA"/>
</dbReference>
<gene>
    <name evidence="8" type="ORF">GN331_11375</name>
</gene>
<protein>
    <submittedName>
        <fullName evidence="8">DUF202 domain-containing protein</fullName>
    </submittedName>
</protein>
<evidence type="ECO:0000256" key="3">
    <source>
        <dbReference type="ARBA" id="ARBA00022692"/>
    </source>
</evidence>
<feature type="transmembrane region" description="Helical" evidence="6">
    <location>
        <begin position="112"/>
        <end position="132"/>
    </location>
</feature>
<reference evidence="8 9" key="1">
    <citation type="submission" date="2019-12" db="EMBL/GenBank/DDBJ databases">
        <authorList>
            <person name="Xu J."/>
        </authorList>
    </citation>
    <scope>NUCLEOTIDE SEQUENCE [LARGE SCALE GENOMIC DNA]</scope>
    <source>
        <strain evidence="8 9">HX-5-24</strain>
    </source>
</reference>
<evidence type="ECO:0000256" key="1">
    <source>
        <dbReference type="ARBA" id="ARBA00004651"/>
    </source>
</evidence>
<evidence type="ECO:0000256" key="5">
    <source>
        <dbReference type="ARBA" id="ARBA00023136"/>
    </source>
</evidence>
<evidence type="ECO:0000256" key="4">
    <source>
        <dbReference type="ARBA" id="ARBA00022989"/>
    </source>
</evidence>
<evidence type="ECO:0000256" key="6">
    <source>
        <dbReference type="SAM" id="Phobius"/>
    </source>
</evidence>
<dbReference type="Pfam" id="PF02656">
    <property type="entry name" value="DUF202"/>
    <property type="match status" value="1"/>
</dbReference>
<evidence type="ECO:0000313" key="8">
    <source>
        <dbReference type="EMBL" id="MUV14804.1"/>
    </source>
</evidence>
<sequence length="134" mass="14747">MSTQPTSNELAASRTGLADLRSHLANERTHLAYLRTCVSLIGFGITLNRFSVFLQQGDKLQVGQKIGVLRDSANVGLGMVVLGILLACWSLYRYKHVNTDIKNATFRPMDRAVIGMTLIFLLLGGVTAAWLFHV</sequence>
<dbReference type="PANTHER" id="PTHR34187">
    <property type="entry name" value="FGR18P"/>
    <property type="match status" value="1"/>
</dbReference>
<comment type="subcellular location">
    <subcellularLocation>
        <location evidence="1">Cell membrane</location>
        <topology evidence="1">Multi-pass membrane protein</topology>
    </subcellularLocation>
</comment>
<feature type="transmembrane region" description="Helical" evidence="6">
    <location>
        <begin position="32"/>
        <end position="52"/>
    </location>
</feature>
<evidence type="ECO:0000259" key="7">
    <source>
        <dbReference type="Pfam" id="PF02656"/>
    </source>
</evidence>
<keyword evidence="3 6" id="KW-0812">Transmembrane</keyword>
<proteinExistence type="predicted"/>
<accession>A0A7C9LM59</accession>
<feature type="transmembrane region" description="Helical" evidence="6">
    <location>
        <begin position="73"/>
        <end position="92"/>
    </location>
</feature>
<dbReference type="InterPro" id="IPR052053">
    <property type="entry name" value="IM_YidH-like"/>
</dbReference>
<dbReference type="RefSeq" id="WP_156642189.1">
    <property type="nucleotide sequence ID" value="NZ_WOXT01000003.1"/>
</dbReference>
<comment type="caution">
    <text evidence="8">The sequence shown here is derived from an EMBL/GenBank/DDBJ whole genome shotgun (WGS) entry which is preliminary data.</text>
</comment>
<name>A0A7C9LM59_9GAMM</name>
<organism evidence="8 9">
    <name type="scientific">Noviluteimonas gilva</name>
    <dbReference type="NCBI Taxonomy" id="2682097"/>
    <lineage>
        <taxon>Bacteria</taxon>
        <taxon>Pseudomonadati</taxon>
        <taxon>Pseudomonadota</taxon>
        <taxon>Gammaproteobacteria</taxon>
        <taxon>Lysobacterales</taxon>
        <taxon>Lysobacteraceae</taxon>
        <taxon>Noviluteimonas</taxon>
    </lineage>
</organism>
<dbReference type="AlphaFoldDB" id="A0A7C9LM59"/>
<keyword evidence="4 6" id="KW-1133">Transmembrane helix</keyword>
<keyword evidence="2" id="KW-1003">Cell membrane</keyword>
<dbReference type="PANTHER" id="PTHR34187:SF2">
    <property type="entry name" value="DUF202 DOMAIN-CONTAINING PROTEIN"/>
    <property type="match status" value="1"/>
</dbReference>